<sequence length="132" mass="15428">MNTMLLAVFGLLLIAVVSSMPVEESENLQTVKSPVTEDPTTLLPPQLNDIGYEDPDEPLFPSDDDMEVAEAMVFRPAWRYRYRVGGSTNRRRKINRRNVVYEYPSWTVTGGRYYTRPYTGWMVGHFYDRHWM</sequence>
<evidence type="ECO:0000256" key="1">
    <source>
        <dbReference type="SAM" id="SignalP"/>
    </source>
</evidence>
<name>A0AAD7ZHJ7_DIPPU</name>
<protein>
    <submittedName>
        <fullName evidence="2">Uncharacterized protein</fullName>
    </submittedName>
</protein>
<dbReference type="EMBL" id="JASPKZ010008147">
    <property type="protein sequence ID" value="KAJ9580790.1"/>
    <property type="molecule type" value="Genomic_DNA"/>
</dbReference>
<organism evidence="2 3">
    <name type="scientific">Diploptera punctata</name>
    <name type="common">Pacific beetle cockroach</name>
    <dbReference type="NCBI Taxonomy" id="6984"/>
    <lineage>
        <taxon>Eukaryota</taxon>
        <taxon>Metazoa</taxon>
        <taxon>Ecdysozoa</taxon>
        <taxon>Arthropoda</taxon>
        <taxon>Hexapoda</taxon>
        <taxon>Insecta</taxon>
        <taxon>Pterygota</taxon>
        <taxon>Neoptera</taxon>
        <taxon>Polyneoptera</taxon>
        <taxon>Dictyoptera</taxon>
        <taxon>Blattodea</taxon>
        <taxon>Blaberoidea</taxon>
        <taxon>Blaberidae</taxon>
        <taxon>Diplopterinae</taxon>
        <taxon>Diploptera</taxon>
    </lineage>
</organism>
<comment type="caution">
    <text evidence="2">The sequence shown here is derived from an EMBL/GenBank/DDBJ whole genome shotgun (WGS) entry which is preliminary data.</text>
</comment>
<reference evidence="2" key="2">
    <citation type="submission" date="2023-05" db="EMBL/GenBank/DDBJ databases">
        <authorList>
            <person name="Fouks B."/>
        </authorList>
    </citation>
    <scope>NUCLEOTIDE SEQUENCE</scope>
    <source>
        <strain evidence="2">Stay&amp;Tobe</strain>
        <tissue evidence="2">Testes</tissue>
    </source>
</reference>
<accession>A0AAD7ZHJ7</accession>
<gene>
    <name evidence="2" type="ORF">L9F63_024031</name>
</gene>
<feature type="signal peptide" evidence="1">
    <location>
        <begin position="1"/>
        <end position="19"/>
    </location>
</feature>
<keyword evidence="3" id="KW-1185">Reference proteome</keyword>
<keyword evidence="1" id="KW-0732">Signal</keyword>
<dbReference type="Proteomes" id="UP001233999">
    <property type="component" value="Unassembled WGS sequence"/>
</dbReference>
<evidence type="ECO:0000313" key="2">
    <source>
        <dbReference type="EMBL" id="KAJ9580790.1"/>
    </source>
</evidence>
<dbReference type="AlphaFoldDB" id="A0AAD7ZHJ7"/>
<reference evidence="2" key="1">
    <citation type="journal article" date="2023" name="IScience">
        <title>Live-bearing cockroach genome reveals convergent evolutionary mechanisms linked to viviparity in insects and beyond.</title>
        <authorList>
            <person name="Fouks B."/>
            <person name="Harrison M.C."/>
            <person name="Mikhailova A.A."/>
            <person name="Marchal E."/>
            <person name="English S."/>
            <person name="Carruthers M."/>
            <person name="Jennings E.C."/>
            <person name="Chiamaka E.L."/>
            <person name="Frigard R.A."/>
            <person name="Pippel M."/>
            <person name="Attardo G.M."/>
            <person name="Benoit J.B."/>
            <person name="Bornberg-Bauer E."/>
            <person name="Tobe S.S."/>
        </authorList>
    </citation>
    <scope>NUCLEOTIDE SEQUENCE</scope>
    <source>
        <strain evidence="2">Stay&amp;Tobe</strain>
    </source>
</reference>
<proteinExistence type="predicted"/>
<evidence type="ECO:0000313" key="3">
    <source>
        <dbReference type="Proteomes" id="UP001233999"/>
    </source>
</evidence>
<feature type="chain" id="PRO_5042028921" evidence="1">
    <location>
        <begin position="20"/>
        <end position="132"/>
    </location>
</feature>